<evidence type="ECO:0000313" key="2">
    <source>
        <dbReference type="RefSeq" id="XP_075091556.1"/>
    </source>
</evidence>
<proteinExistence type="predicted"/>
<sequence>MVEENFQEDIACHIRQEVYFDNTDEFWYTPKWMPTSSGKFTVGRAWQILRHRAHPNPEYKLLWTNGLPFKISFFLWRLWRGKVPTNDIWRRAGQFVVSKCLCCLPPQEETFQHIFLTSDVASRVWKVFLQPTGLVINLVQVHQVIRAWWSEKCYAKLKPLFQVVPVIITWEIWKRRNSMKHG</sequence>
<evidence type="ECO:0000313" key="1">
    <source>
        <dbReference type="Proteomes" id="UP000790787"/>
    </source>
</evidence>
<gene>
    <name evidence="2" type="primary">LOC142171756</name>
</gene>
<reference evidence="2" key="2">
    <citation type="submission" date="2025-08" db="UniProtKB">
        <authorList>
            <consortium name="RefSeq"/>
        </authorList>
    </citation>
    <scope>IDENTIFICATION</scope>
    <source>
        <tissue evidence="2">Leaf</tissue>
    </source>
</reference>
<protein>
    <submittedName>
        <fullName evidence="2">Uncharacterized protein LOC142171756</fullName>
    </submittedName>
</protein>
<accession>A0AC58T2V0</accession>
<name>A0AC58T2V0_TOBAC</name>
<dbReference type="Proteomes" id="UP000790787">
    <property type="component" value="Chromosome 17"/>
</dbReference>
<organism evidence="1 2">
    <name type="scientific">Nicotiana tabacum</name>
    <name type="common">Common tobacco</name>
    <dbReference type="NCBI Taxonomy" id="4097"/>
    <lineage>
        <taxon>Eukaryota</taxon>
        <taxon>Viridiplantae</taxon>
        <taxon>Streptophyta</taxon>
        <taxon>Embryophyta</taxon>
        <taxon>Tracheophyta</taxon>
        <taxon>Spermatophyta</taxon>
        <taxon>Magnoliopsida</taxon>
        <taxon>eudicotyledons</taxon>
        <taxon>Gunneridae</taxon>
        <taxon>Pentapetalae</taxon>
        <taxon>asterids</taxon>
        <taxon>lamiids</taxon>
        <taxon>Solanales</taxon>
        <taxon>Solanaceae</taxon>
        <taxon>Nicotianoideae</taxon>
        <taxon>Nicotianeae</taxon>
        <taxon>Nicotiana</taxon>
    </lineage>
</organism>
<reference evidence="1" key="1">
    <citation type="journal article" date="2014" name="Nat. Commun.">
        <title>The tobacco genome sequence and its comparison with those of tomato and potato.</title>
        <authorList>
            <person name="Sierro N."/>
            <person name="Battey J.N."/>
            <person name="Ouadi S."/>
            <person name="Bakaher N."/>
            <person name="Bovet L."/>
            <person name="Willig A."/>
            <person name="Goepfert S."/>
            <person name="Peitsch M.C."/>
            <person name="Ivanov N.V."/>
        </authorList>
    </citation>
    <scope>NUCLEOTIDE SEQUENCE [LARGE SCALE GENOMIC DNA]</scope>
</reference>
<keyword evidence="1" id="KW-1185">Reference proteome</keyword>
<dbReference type="RefSeq" id="XP_075091556.1">
    <property type="nucleotide sequence ID" value="XM_075235455.1"/>
</dbReference>